<evidence type="ECO:0000259" key="14">
    <source>
        <dbReference type="PROSITE" id="PS50113"/>
    </source>
</evidence>
<feature type="domain" description="PAS" evidence="13">
    <location>
        <begin position="1"/>
        <end position="22"/>
    </location>
</feature>
<dbReference type="InterPro" id="IPR035965">
    <property type="entry name" value="PAS-like_dom_sf"/>
</dbReference>
<dbReference type="EC" id="2.7.13.3" evidence="3"/>
<dbReference type="PRINTS" id="PR00344">
    <property type="entry name" value="BCTRLSENSOR"/>
</dbReference>
<dbReference type="Gene3D" id="3.30.450.20">
    <property type="entry name" value="PAS domain"/>
    <property type="match status" value="2"/>
</dbReference>
<protein>
    <recommendedName>
        <fullName evidence="3">histidine kinase</fullName>
        <ecNumber evidence="3">2.7.13.3</ecNumber>
    </recommendedName>
</protein>
<evidence type="ECO:0000256" key="8">
    <source>
        <dbReference type="ARBA" id="ARBA00022777"/>
    </source>
</evidence>
<feature type="domain" description="PAC" evidence="14">
    <location>
        <begin position="41"/>
        <end position="93"/>
    </location>
</feature>
<gene>
    <name evidence="15" type="ORF">HWN40_00430</name>
</gene>
<evidence type="ECO:0000256" key="6">
    <source>
        <dbReference type="ARBA" id="ARBA00022679"/>
    </source>
</evidence>
<comment type="catalytic activity">
    <reaction evidence="1">
        <text>ATP + protein L-histidine = ADP + protein N-phospho-L-histidine.</text>
        <dbReference type="EC" id="2.7.13.3"/>
    </reaction>
</comment>
<dbReference type="InterPro" id="IPR000700">
    <property type="entry name" value="PAS-assoc_C"/>
</dbReference>
<dbReference type="PROSITE" id="PS50112">
    <property type="entry name" value="PAS"/>
    <property type="match status" value="2"/>
</dbReference>
<evidence type="ECO:0000256" key="7">
    <source>
        <dbReference type="ARBA" id="ARBA00022741"/>
    </source>
</evidence>
<evidence type="ECO:0000256" key="9">
    <source>
        <dbReference type="ARBA" id="ARBA00022840"/>
    </source>
</evidence>
<dbReference type="PROSITE" id="PS50109">
    <property type="entry name" value="HIS_KIN"/>
    <property type="match status" value="1"/>
</dbReference>
<dbReference type="SUPFAM" id="SSF47384">
    <property type="entry name" value="Homodimeric domain of signal transducing histidine kinase"/>
    <property type="match status" value="1"/>
</dbReference>
<evidence type="ECO:0000256" key="3">
    <source>
        <dbReference type="ARBA" id="ARBA00012438"/>
    </source>
</evidence>
<dbReference type="InterPro" id="IPR005467">
    <property type="entry name" value="His_kinase_dom"/>
</dbReference>
<evidence type="ECO:0000259" key="12">
    <source>
        <dbReference type="PROSITE" id="PS50109"/>
    </source>
</evidence>
<dbReference type="KEGG" id="mzi:HWN40_00430"/>
<evidence type="ECO:0000256" key="10">
    <source>
        <dbReference type="ARBA" id="ARBA00023012"/>
    </source>
</evidence>
<evidence type="ECO:0000313" key="16">
    <source>
        <dbReference type="Proteomes" id="UP000509594"/>
    </source>
</evidence>
<dbReference type="SMART" id="SM00388">
    <property type="entry name" value="HisKA"/>
    <property type="match status" value="1"/>
</dbReference>
<feature type="domain" description="Histidine kinase" evidence="12">
    <location>
        <begin position="231"/>
        <end position="449"/>
    </location>
</feature>
<keyword evidence="4" id="KW-1003">Cell membrane</keyword>
<dbReference type="GO" id="GO:0009927">
    <property type="term" value="F:histidine phosphotransfer kinase activity"/>
    <property type="evidence" value="ECO:0007669"/>
    <property type="project" value="TreeGrafter"/>
</dbReference>
<keyword evidence="6" id="KW-0808">Transferase</keyword>
<evidence type="ECO:0000256" key="4">
    <source>
        <dbReference type="ARBA" id="ARBA00022475"/>
    </source>
</evidence>
<dbReference type="SMART" id="SM00086">
    <property type="entry name" value="PAC"/>
    <property type="match status" value="2"/>
</dbReference>
<comment type="subcellular location">
    <subcellularLocation>
        <location evidence="2">Cell membrane</location>
    </subcellularLocation>
</comment>
<dbReference type="InterPro" id="IPR003661">
    <property type="entry name" value="HisK_dim/P_dom"/>
</dbReference>
<dbReference type="InterPro" id="IPR001610">
    <property type="entry name" value="PAC"/>
</dbReference>
<dbReference type="InterPro" id="IPR003594">
    <property type="entry name" value="HATPase_dom"/>
</dbReference>
<dbReference type="Pfam" id="PF02518">
    <property type="entry name" value="HATPase_c"/>
    <property type="match status" value="1"/>
</dbReference>
<proteinExistence type="predicted"/>
<keyword evidence="11" id="KW-0472">Membrane</keyword>
<dbReference type="InterPro" id="IPR036097">
    <property type="entry name" value="HisK_dim/P_sf"/>
</dbReference>
<keyword evidence="7" id="KW-0547">Nucleotide-binding</keyword>
<name>A0A7D5IAG6_9EURY</name>
<dbReference type="PROSITE" id="PS50113">
    <property type="entry name" value="PAC"/>
    <property type="match status" value="1"/>
</dbReference>
<dbReference type="GO" id="GO:0005524">
    <property type="term" value="F:ATP binding"/>
    <property type="evidence" value="ECO:0007669"/>
    <property type="project" value="UniProtKB-KW"/>
</dbReference>
<feature type="domain" description="PAS" evidence="13">
    <location>
        <begin position="94"/>
        <end position="164"/>
    </location>
</feature>
<accession>A0A7D5IAG6</accession>
<dbReference type="AlphaFoldDB" id="A0A7D5IAG6"/>
<dbReference type="SUPFAM" id="SSF55874">
    <property type="entry name" value="ATPase domain of HSP90 chaperone/DNA topoisomerase II/histidine kinase"/>
    <property type="match status" value="1"/>
</dbReference>
<keyword evidence="5" id="KW-0597">Phosphoprotein</keyword>
<dbReference type="PANTHER" id="PTHR43047:SF72">
    <property type="entry name" value="OSMOSENSING HISTIDINE PROTEIN KINASE SLN1"/>
    <property type="match status" value="1"/>
</dbReference>
<dbReference type="SMART" id="SM00387">
    <property type="entry name" value="HATPase_c"/>
    <property type="match status" value="1"/>
</dbReference>
<dbReference type="CDD" id="cd00130">
    <property type="entry name" value="PAS"/>
    <property type="match status" value="2"/>
</dbReference>
<dbReference type="Gene3D" id="1.10.287.130">
    <property type="match status" value="1"/>
</dbReference>
<dbReference type="CDD" id="cd00082">
    <property type="entry name" value="HisKA"/>
    <property type="match status" value="1"/>
</dbReference>
<dbReference type="SUPFAM" id="SSF55785">
    <property type="entry name" value="PYP-like sensor domain (PAS domain)"/>
    <property type="match status" value="2"/>
</dbReference>
<evidence type="ECO:0000259" key="13">
    <source>
        <dbReference type="PROSITE" id="PS50112"/>
    </source>
</evidence>
<dbReference type="InterPro" id="IPR000014">
    <property type="entry name" value="PAS"/>
</dbReference>
<dbReference type="InterPro" id="IPR004358">
    <property type="entry name" value="Sig_transdc_His_kin-like_C"/>
</dbReference>
<dbReference type="EMBL" id="CP058215">
    <property type="protein sequence ID" value="QLC48849.1"/>
    <property type="molecule type" value="Genomic_DNA"/>
</dbReference>
<dbReference type="SMART" id="SM00091">
    <property type="entry name" value="PAS"/>
    <property type="match status" value="1"/>
</dbReference>
<sequence>MLGYDEDEIIGKTLREISYSEDLPENIIQQKKLAAGEINSIQMEKRYLHKDGHPVWGLLHANLVFDKDKNPLYFVGNILDITASKQSQRILEESEKKYRAYVDNSPYPIFVADASGRFTDANPAAGVVTGYSEEELKGMSIPDICDPESLESMINHFKRVKTEGYASGEFVFVKSGGVRFYMQVEAVRIDDNTFIGLCVDTTERNITEQILLDAKILAENASNSKSEFLANVSHELRTPLNVVIGYSDVLLSEVSGKLNEDQRKFAASIKGAGSNLLELVNSLIYIAEIEGGNSRIELSEFDLPSLIEDMKKITGAVAAKKCVSIDFQIENDIGSIIADKSKFKMILHHLIGNSIKFNNDNGFVKVVIERKDGDIFVQVTDSGIGIPEERQQELFDPFVQLDWSHARKYEGVGIGLALVKSLIEMHSGTIDLKSKVGEGTTVAFTLPQK</sequence>
<dbReference type="Pfam" id="PF13426">
    <property type="entry name" value="PAS_9"/>
    <property type="match status" value="2"/>
</dbReference>
<evidence type="ECO:0000256" key="2">
    <source>
        <dbReference type="ARBA" id="ARBA00004236"/>
    </source>
</evidence>
<dbReference type="GO" id="GO:0000155">
    <property type="term" value="F:phosphorelay sensor kinase activity"/>
    <property type="evidence" value="ECO:0007669"/>
    <property type="project" value="InterPro"/>
</dbReference>
<keyword evidence="9" id="KW-0067">ATP-binding</keyword>
<dbReference type="GO" id="GO:0005886">
    <property type="term" value="C:plasma membrane"/>
    <property type="evidence" value="ECO:0007669"/>
    <property type="project" value="UniProtKB-SubCell"/>
</dbReference>
<evidence type="ECO:0000256" key="11">
    <source>
        <dbReference type="ARBA" id="ARBA00023136"/>
    </source>
</evidence>
<keyword evidence="8" id="KW-0418">Kinase</keyword>
<dbReference type="Proteomes" id="UP000509594">
    <property type="component" value="Chromosome"/>
</dbReference>
<dbReference type="NCBIfam" id="TIGR00229">
    <property type="entry name" value="sensory_box"/>
    <property type="match status" value="2"/>
</dbReference>
<dbReference type="FunFam" id="3.30.565.10:FF:000023">
    <property type="entry name" value="PAS domain-containing sensor histidine kinase"/>
    <property type="match status" value="1"/>
</dbReference>
<evidence type="ECO:0000313" key="15">
    <source>
        <dbReference type="EMBL" id="QLC48849.1"/>
    </source>
</evidence>
<reference evidence="15 16" key="1">
    <citation type="submission" date="2020-06" db="EMBL/GenBank/DDBJ databases">
        <title>Methanolobus halotolerans sp. nov., isolated from a saline lake Tus in Siberia.</title>
        <authorList>
            <person name="Shen Y."/>
            <person name="Chen S.-C."/>
            <person name="Lai M.-C."/>
            <person name="Huang H.-H."/>
            <person name="Chiu H.-H."/>
            <person name="Tang S.-L."/>
            <person name="Rogozin D.Y."/>
            <person name="Degermendzhy A.G."/>
        </authorList>
    </citation>
    <scope>NUCLEOTIDE SEQUENCE [LARGE SCALE GENOMIC DNA]</scope>
    <source>
        <strain evidence="15 16">DSM 21339</strain>
    </source>
</reference>
<dbReference type="Gene3D" id="3.30.565.10">
    <property type="entry name" value="Histidine kinase-like ATPase, C-terminal domain"/>
    <property type="match status" value="1"/>
</dbReference>
<evidence type="ECO:0000256" key="5">
    <source>
        <dbReference type="ARBA" id="ARBA00022553"/>
    </source>
</evidence>
<evidence type="ECO:0000256" key="1">
    <source>
        <dbReference type="ARBA" id="ARBA00000085"/>
    </source>
</evidence>
<keyword evidence="16" id="KW-1185">Reference proteome</keyword>
<dbReference type="OrthoDB" id="3369at2157"/>
<dbReference type="Pfam" id="PF00512">
    <property type="entry name" value="HisKA"/>
    <property type="match status" value="1"/>
</dbReference>
<organism evidence="15 16">
    <name type="scientific">Methanolobus zinderi</name>
    <dbReference type="NCBI Taxonomy" id="536044"/>
    <lineage>
        <taxon>Archaea</taxon>
        <taxon>Methanobacteriati</taxon>
        <taxon>Methanobacteriota</taxon>
        <taxon>Stenosarchaea group</taxon>
        <taxon>Methanomicrobia</taxon>
        <taxon>Methanosarcinales</taxon>
        <taxon>Methanosarcinaceae</taxon>
        <taxon>Methanolobus</taxon>
    </lineage>
</organism>
<dbReference type="InterPro" id="IPR036890">
    <property type="entry name" value="HATPase_C_sf"/>
</dbReference>
<keyword evidence="10" id="KW-0902">Two-component regulatory system</keyword>
<dbReference type="PANTHER" id="PTHR43047">
    <property type="entry name" value="TWO-COMPONENT HISTIDINE PROTEIN KINASE"/>
    <property type="match status" value="1"/>
</dbReference>